<evidence type="ECO:0008006" key="4">
    <source>
        <dbReference type="Google" id="ProtNLM"/>
    </source>
</evidence>
<organism evidence="2 3">
    <name type="scientific">Kordia antarctica</name>
    <dbReference type="NCBI Taxonomy" id="1218801"/>
    <lineage>
        <taxon>Bacteria</taxon>
        <taxon>Pseudomonadati</taxon>
        <taxon>Bacteroidota</taxon>
        <taxon>Flavobacteriia</taxon>
        <taxon>Flavobacteriales</taxon>
        <taxon>Flavobacteriaceae</taxon>
        <taxon>Kordia</taxon>
    </lineage>
</organism>
<keyword evidence="1" id="KW-0812">Transmembrane</keyword>
<keyword evidence="3" id="KW-1185">Reference proteome</keyword>
<dbReference type="AlphaFoldDB" id="A0A7L4ZFP2"/>
<dbReference type="Proteomes" id="UP000464657">
    <property type="component" value="Chromosome"/>
</dbReference>
<gene>
    <name evidence="2" type="ORF">IMCC3317_06560</name>
</gene>
<keyword evidence="1" id="KW-0472">Membrane</keyword>
<name>A0A7L4ZFP2_9FLAO</name>
<dbReference type="EMBL" id="CP019288">
    <property type="protein sequence ID" value="QHI35310.1"/>
    <property type="molecule type" value="Genomic_DNA"/>
</dbReference>
<protein>
    <recommendedName>
        <fullName evidence="4">Type II secretion system protein GspG C-terminal domain-containing protein</fullName>
    </recommendedName>
</protein>
<evidence type="ECO:0000313" key="2">
    <source>
        <dbReference type="EMBL" id="QHI35310.1"/>
    </source>
</evidence>
<dbReference type="InterPro" id="IPR045584">
    <property type="entry name" value="Pilin-like"/>
</dbReference>
<proteinExistence type="predicted"/>
<dbReference type="KEGG" id="kan:IMCC3317_06560"/>
<dbReference type="RefSeq" id="WP_160128059.1">
    <property type="nucleotide sequence ID" value="NZ_CP019288.1"/>
</dbReference>
<sequence>MIGEWITDILELFLDFSFWGNKKDTPAHEKKLYVSKKSKNSSVARVYIIGCIIILSAVLLFFFLLKPMQQVSDTKDTLQTITHLLKLEKEHANQYPETIDGIARRNPTLGDLSIDSWNNAIFYQKAENGESYTLISKGKDGVLHTDDDIVIHKNFEQGFTTIQTK</sequence>
<dbReference type="OrthoDB" id="1447786at2"/>
<accession>A0A7L4ZFP2</accession>
<evidence type="ECO:0000313" key="3">
    <source>
        <dbReference type="Proteomes" id="UP000464657"/>
    </source>
</evidence>
<feature type="transmembrane region" description="Helical" evidence="1">
    <location>
        <begin position="46"/>
        <end position="65"/>
    </location>
</feature>
<dbReference type="Gene3D" id="3.30.700.10">
    <property type="entry name" value="Glycoprotein, Type 4 Pilin"/>
    <property type="match status" value="1"/>
</dbReference>
<keyword evidence="1" id="KW-1133">Transmembrane helix</keyword>
<reference evidence="2 3" key="1">
    <citation type="journal article" date="2013" name="Int. J. Syst. Evol. Microbiol.">
        <title>Kordia antarctica sp. nov., isolated from Antarctic seawater.</title>
        <authorList>
            <person name="Baek K."/>
            <person name="Choi A."/>
            <person name="Kang I."/>
            <person name="Lee K."/>
            <person name="Cho J.C."/>
        </authorList>
    </citation>
    <scope>NUCLEOTIDE SEQUENCE [LARGE SCALE GENOMIC DNA]</scope>
    <source>
        <strain evidence="2 3">IMCC3317</strain>
    </source>
</reference>
<dbReference type="SUPFAM" id="SSF54523">
    <property type="entry name" value="Pili subunits"/>
    <property type="match status" value="1"/>
</dbReference>
<evidence type="ECO:0000256" key="1">
    <source>
        <dbReference type="SAM" id="Phobius"/>
    </source>
</evidence>